<proteinExistence type="inferred from homology"/>
<dbReference type="Pfam" id="PF00441">
    <property type="entry name" value="Acyl-CoA_dh_1"/>
    <property type="match status" value="1"/>
</dbReference>
<accession>A0A6L8VLH4</accession>
<evidence type="ECO:0000259" key="9">
    <source>
        <dbReference type="Pfam" id="PF02771"/>
    </source>
</evidence>
<evidence type="ECO:0000259" key="8">
    <source>
        <dbReference type="Pfam" id="PF02770"/>
    </source>
</evidence>
<dbReference type="Gene3D" id="1.20.140.10">
    <property type="entry name" value="Butyryl-CoA Dehydrogenase, subunit A, domain 3"/>
    <property type="match status" value="1"/>
</dbReference>
<keyword evidence="11" id="KW-1185">Reference proteome</keyword>
<evidence type="ECO:0000313" key="10">
    <source>
        <dbReference type="EMBL" id="MZQ91063.1"/>
    </source>
</evidence>
<dbReference type="PANTHER" id="PTHR43292">
    <property type="entry name" value="ACYL-COA DEHYDROGENASE"/>
    <property type="match status" value="1"/>
</dbReference>
<dbReference type="Pfam" id="PF02771">
    <property type="entry name" value="Acyl-CoA_dh_N"/>
    <property type="match status" value="1"/>
</dbReference>
<dbReference type="InterPro" id="IPR009075">
    <property type="entry name" value="AcylCo_DH/oxidase_C"/>
</dbReference>
<evidence type="ECO:0000259" key="7">
    <source>
        <dbReference type="Pfam" id="PF00441"/>
    </source>
</evidence>
<dbReference type="InterPro" id="IPR036250">
    <property type="entry name" value="AcylCo_DH-like_C"/>
</dbReference>
<evidence type="ECO:0000256" key="2">
    <source>
        <dbReference type="ARBA" id="ARBA00009347"/>
    </source>
</evidence>
<keyword evidence="3 6" id="KW-0285">Flavoprotein</keyword>
<evidence type="ECO:0000256" key="1">
    <source>
        <dbReference type="ARBA" id="ARBA00001974"/>
    </source>
</evidence>
<dbReference type="InterPro" id="IPR009100">
    <property type="entry name" value="AcylCoA_DH/oxidase_NM_dom_sf"/>
</dbReference>
<evidence type="ECO:0000256" key="6">
    <source>
        <dbReference type="RuleBase" id="RU362125"/>
    </source>
</evidence>
<dbReference type="GO" id="GO:0005886">
    <property type="term" value="C:plasma membrane"/>
    <property type="evidence" value="ECO:0007669"/>
    <property type="project" value="TreeGrafter"/>
</dbReference>
<dbReference type="InterPro" id="IPR037069">
    <property type="entry name" value="AcylCoA_DH/ox_N_sf"/>
</dbReference>
<feature type="domain" description="Acyl-CoA dehydrogenase/oxidase N-terminal" evidence="9">
    <location>
        <begin position="6"/>
        <end position="125"/>
    </location>
</feature>
<reference evidence="10 11" key="1">
    <citation type="submission" date="2020-01" db="EMBL/GenBank/DDBJ databases">
        <title>Frigidibacter albus SP32T (=CGMCC 1.13995T).</title>
        <authorList>
            <person name="Liao X."/>
        </authorList>
    </citation>
    <scope>NUCLEOTIDE SEQUENCE [LARGE SCALE GENOMIC DNA]</scope>
    <source>
        <strain evidence="10 11">SP32</strain>
    </source>
</reference>
<name>A0A6L8VLH4_9RHOB</name>
<dbReference type="Gene3D" id="1.10.540.10">
    <property type="entry name" value="Acyl-CoA dehydrogenase/oxidase, N-terminal domain"/>
    <property type="match status" value="1"/>
</dbReference>
<comment type="cofactor">
    <cofactor evidence="1 6">
        <name>FAD</name>
        <dbReference type="ChEBI" id="CHEBI:57692"/>
    </cofactor>
</comment>
<dbReference type="InterPro" id="IPR046373">
    <property type="entry name" value="Acyl-CoA_Oxase/DH_mid-dom_sf"/>
</dbReference>
<evidence type="ECO:0000256" key="5">
    <source>
        <dbReference type="ARBA" id="ARBA00023002"/>
    </source>
</evidence>
<dbReference type="Gene3D" id="2.40.110.10">
    <property type="entry name" value="Butyryl-CoA Dehydrogenase, subunit A, domain 2"/>
    <property type="match status" value="1"/>
</dbReference>
<dbReference type="SUPFAM" id="SSF47203">
    <property type="entry name" value="Acyl-CoA dehydrogenase C-terminal domain-like"/>
    <property type="match status" value="1"/>
</dbReference>
<dbReference type="InterPro" id="IPR006091">
    <property type="entry name" value="Acyl-CoA_Oxase/DH_mid-dom"/>
</dbReference>
<dbReference type="RefSeq" id="WP_161348449.1">
    <property type="nucleotide sequence ID" value="NZ_BMGW01000015.1"/>
</dbReference>
<dbReference type="EMBL" id="WWNR01000015">
    <property type="protein sequence ID" value="MZQ91063.1"/>
    <property type="molecule type" value="Genomic_DNA"/>
</dbReference>
<dbReference type="Pfam" id="PF02770">
    <property type="entry name" value="Acyl-CoA_dh_M"/>
    <property type="match status" value="1"/>
</dbReference>
<evidence type="ECO:0000256" key="3">
    <source>
        <dbReference type="ARBA" id="ARBA00022630"/>
    </source>
</evidence>
<feature type="domain" description="Acyl-CoA oxidase/dehydrogenase middle" evidence="8">
    <location>
        <begin position="129"/>
        <end position="220"/>
    </location>
</feature>
<dbReference type="AlphaFoldDB" id="A0A6L8VLH4"/>
<protein>
    <submittedName>
        <fullName evidence="10">Acyl-CoA dehydrogenase</fullName>
    </submittedName>
</protein>
<keyword evidence="4 6" id="KW-0274">FAD</keyword>
<evidence type="ECO:0000313" key="11">
    <source>
        <dbReference type="Proteomes" id="UP000477083"/>
    </source>
</evidence>
<dbReference type="OrthoDB" id="9775090at2"/>
<dbReference type="InterPro" id="IPR013786">
    <property type="entry name" value="AcylCoA_DH/ox_N"/>
</dbReference>
<comment type="similarity">
    <text evidence="2 6">Belongs to the acyl-CoA dehydrogenase family.</text>
</comment>
<organism evidence="10 11">
    <name type="scientific">Frigidibacter albus</name>
    <dbReference type="NCBI Taxonomy" id="1465486"/>
    <lineage>
        <taxon>Bacteria</taxon>
        <taxon>Pseudomonadati</taxon>
        <taxon>Pseudomonadota</taxon>
        <taxon>Alphaproteobacteria</taxon>
        <taxon>Rhodobacterales</taxon>
        <taxon>Paracoccaceae</taxon>
        <taxon>Frigidibacter</taxon>
    </lineage>
</organism>
<gene>
    <name evidence="10" type="ORF">GS660_18390</name>
</gene>
<dbReference type="GO" id="GO:0016627">
    <property type="term" value="F:oxidoreductase activity, acting on the CH-CH group of donors"/>
    <property type="evidence" value="ECO:0007669"/>
    <property type="project" value="InterPro"/>
</dbReference>
<dbReference type="InterPro" id="IPR052161">
    <property type="entry name" value="Mycobact_Acyl-CoA_DH"/>
</dbReference>
<feature type="domain" description="Acyl-CoA dehydrogenase/oxidase C-terminal" evidence="7">
    <location>
        <begin position="232"/>
        <end position="375"/>
    </location>
</feature>
<dbReference type="PANTHER" id="PTHR43292:SF3">
    <property type="entry name" value="ACYL-COA DEHYDROGENASE FADE29"/>
    <property type="match status" value="1"/>
</dbReference>
<dbReference type="SUPFAM" id="SSF56645">
    <property type="entry name" value="Acyl-CoA dehydrogenase NM domain-like"/>
    <property type="match status" value="1"/>
</dbReference>
<keyword evidence="5 6" id="KW-0560">Oxidoreductase</keyword>
<sequence length="380" mass="41646">MDFAWTAEHEAFRTKVRDFLAAHLPQDWPGASGNFDAGGYYTTDFARDFCPKLAAAGLLVPHWPKEYGGQGADAWHHWILNEEMFEAGEPRSYQYMSVNWAGPALIKFGTEAQKAEHLPRIAEGKLFYCQGFSEPNAGSDLASLRTSAKLENGRYRINGQKIWTSAASFADYCIVLARTGEGRKAITVLILPMDRPGIQVNVIKGFQGARAFHEVFFDEVEAGPEDILGEVGTGWDVVQAVMHNERVGAPRYTLTIRGLEEAVALLQAQGRFSDSAVRTRAARARVACEAARLQAYQIIDGRVKGLPPTAATSTTRYSMVMADKMVADFLGDYLGDELIRNVSPAMSAAYRRTGSTGVASGTAEVQLNLIARNMLGLPKE</sequence>
<dbReference type="GO" id="GO:0050660">
    <property type="term" value="F:flavin adenine dinucleotide binding"/>
    <property type="evidence" value="ECO:0007669"/>
    <property type="project" value="InterPro"/>
</dbReference>
<evidence type="ECO:0000256" key="4">
    <source>
        <dbReference type="ARBA" id="ARBA00022827"/>
    </source>
</evidence>
<comment type="caution">
    <text evidence="10">The sequence shown here is derived from an EMBL/GenBank/DDBJ whole genome shotgun (WGS) entry which is preliminary data.</text>
</comment>
<dbReference type="Proteomes" id="UP000477083">
    <property type="component" value="Unassembled WGS sequence"/>
</dbReference>